<evidence type="ECO:0000313" key="1">
    <source>
        <dbReference type="EMBL" id="CAD0000829.1"/>
    </source>
</evidence>
<comment type="caution">
    <text evidence="1">The sequence shown here is derived from an EMBL/GenBank/DDBJ whole genome shotgun (WGS) entry which is preliminary data.</text>
</comment>
<reference evidence="1 2" key="1">
    <citation type="submission" date="2020-06" db="EMBL/GenBank/DDBJ databases">
        <authorList>
            <person name="Criscuolo A."/>
        </authorList>
    </citation>
    <scope>NUCLEOTIDE SEQUENCE [LARGE SCALE GENOMIC DNA]</scope>
    <source>
        <strain evidence="2">CIP 111411</strain>
    </source>
</reference>
<keyword evidence="2" id="KW-1185">Reference proteome</keyword>
<organism evidence="1 2">
    <name type="scientific">Flavobacterium salmonis</name>
    <dbReference type="NCBI Taxonomy" id="2654844"/>
    <lineage>
        <taxon>Bacteria</taxon>
        <taxon>Pseudomonadati</taxon>
        <taxon>Bacteroidota</taxon>
        <taxon>Flavobacteriia</taxon>
        <taxon>Flavobacteriales</taxon>
        <taxon>Flavobacteriaceae</taxon>
        <taxon>Flavobacterium</taxon>
    </lineage>
</organism>
<dbReference type="Proteomes" id="UP000530060">
    <property type="component" value="Unassembled WGS sequence"/>
</dbReference>
<name>A0A6V6YN91_9FLAO</name>
<dbReference type="AlphaFoldDB" id="A0A6V6YN91"/>
<dbReference type="RefSeq" id="WP_180907629.1">
    <property type="nucleotide sequence ID" value="NZ_CAIJDP010000049.1"/>
</dbReference>
<protein>
    <submittedName>
        <fullName evidence="1">Uncharacterized protein</fullName>
    </submittedName>
</protein>
<dbReference type="InterPro" id="IPR032578">
    <property type="entry name" value="DUF4919"/>
</dbReference>
<gene>
    <name evidence="1" type="ORF">FLAT13_00240</name>
</gene>
<dbReference type="Pfam" id="PF16266">
    <property type="entry name" value="DUF4919"/>
    <property type="match status" value="1"/>
</dbReference>
<proteinExistence type="predicted"/>
<accession>A0A6V6YN91</accession>
<evidence type="ECO:0000313" key="2">
    <source>
        <dbReference type="Proteomes" id="UP000530060"/>
    </source>
</evidence>
<dbReference type="EMBL" id="CAIJDP010000049">
    <property type="protein sequence ID" value="CAD0000829.1"/>
    <property type="molecule type" value="Genomic_DNA"/>
</dbReference>
<sequence>MKTLLILLITLNVFATPNQDVPKDIIRIMKSGNGRSIETAFEVYTVEEEYKMLRFLKLTPIIQKLDIKDGVFYDSFKIDSRTIYFKVLSKSKKISPKTHQINT</sequence>